<evidence type="ECO:0000256" key="1">
    <source>
        <dbReference type="SAM" id="Phobius"/>
    </source>
</evidence>
<dbReference type="InterPro" id="IPR031347">
    <property type="entry name" value="AmpE"/>
</dbReference>
<protein>
    <submittedName>
        <fullName evidence="2">Regulatory signaling modulator protein AmpE</fullName>
    </submittedName>
</protein>
<keyword evidence="1" id="KW-0812">Transmembrane</keyword>
<feature type="transmembrane region" description="Helical" evidence="1">
    <location>
        <begin position="71"/>
        <end position="88"/>
    </location>
</feature>
<keyword evidence="1" id="KW-0472">Membrane</keyword>
<feature type="transmembrane region" description="Helical" evidence="1">
    <location>
        <begin position="143"/>
        <end position="165"/>
    </location>
</feature>
<sequence>MNLIIILISLILDRMVSRTKHFNSQWYARRYADWLGERKLFADNTDGFTLTLAVLAPVLLTYLLSTSLPGFLYFLLSCFIVFIALRNAEVSHQYHAYRDAVTRNDTEACYLLAGNLLPDTPANNPDAINRAVGRELAFINFRYFAAVIIWFVAFGPTGVVLYALVRDWNSFAKRTNSLPVAPLHTCLEWLDFVPARLTTAIYLFIGDFTRALPIWLKYLTNVSVSSRHVITHVATKAATDSELTGKLKPAPVRYVDLAKRTTKTLIVVVAFLTIIGTLN</sequence>
<name>A0ABX1QY80_9ALTE</name>
<dbReference type="EMBL" id="JAATNW010000002">
    <property type="protein sequence ID" value="NMH59193.1"/>
    <property type="molecule type" value="Genomic_DNA"/>
</dbReference>
<dbReference type="Proteomes" id="UP000709336">
    <property type="component" value="Unassembled WGS sequence"/>
</dbReference>
<keyword evidence="1" id="KW-1133">Transmembrane helix</keyword>
<accession>A0ABX1QY80</accession>
<dbReference type="PANTHER" id="PTHR38684">
    <property type="entry name" value="PROTEIN AMPE"/>
    <property type="match status" value="1"/>
</dbReference>
<keyword evidence="3" id="KW-1185">Reference proteome</keyword>
<evidence type="ECO:0000313" key="2">
    <source>
        <dbReference type="EMBL" id="NMH59193.1"/>
    </source>
</evidence>
<dbReference type="RefSeq" id="WP_169209759.1">
    <property type="nucleotide sequence ID" value="NZ_JAATNW010000002.1"/>
</dbReference>
<comment type="caution">
    <text evidence="2">The sequence shown here is derived from an EMBL/GenBank/DDBJ whole genome shotgun (WGS) entry which is preliminary data.</text>
</comment>
<reference evidence="2 3" key="1">
    <citation type="submission" date="2020-03" db="EMBL/GenBank/DDBJ databases">
        <title>Alteromonas ponticola sp. nov., isolated from seawater.</title>
        <authorList>
            <person name="Yoon J.-H."/>
            <person name="Kim Y.-O."/>
        </authorList>
    </citation>
    <scope>NUCLEOTIDE SEQUENCE [LARGE SCALE GENOMIC DNA]</scope>
    <source>
        <strain evidence="2 3">MYP5</strain>
    </source>
</reference>
<gene>
    <name evidence="2" type="primary">ampE</name>
    <name evidence="2" type="ORF">HCJ96_04065</name>
</gene>
<evidence type="ECO:0000313" key="3">
    <source>
        <dbReference type="Proteomes" id="UP000709336"/>
    </source>
</evidence>
<organism evidence="2 3">
    <name type="scientific">Alteromonas ponticola</name>
    <dbReference type="NCBI Taxonomy" id="2720613"/>
    <lineage>
        <taxon>Bacteria</taxon>
        <taxon>Pseudomonadati</taxon>
        <taxon>Pseudomonadota</taxon>
        <taxon>Gammaproteobacteria</taxon>
        <taxon>Alteromonadales</taxon>
        <taxon>Alteromonadaceae</taxon>
        <taxon>Alteromonas/Salinimonas group</taxon>
        <taxon>Alteromonas</taxon>
    </lineage>
</organism>
<dbReference type="PANTHER" id="PTHR38684:SF1">
    <property type="entry name" value="PROTEIN AMPE"/>
    <property type="match status" value="1"/>
</dbReference>
<proteinExistence type="predicted"/>
<dbReference type="InterPro" id="IPR052966">
    <property type="entry name" value="Beta-lactamase_Reg"/>
</dbReference>
<dbReference type="Pfam" id="PF17113">
    <property type="entry name" value="AmpE"/>
    <property type="match status" value="1"/>
</dbReference>